<dbReference type="OrthoDB" id="279819at2"/>
<comment type="subunit">
    <text evidence="9">Homodimer, forms a heterotetramer with a Cas1 homodimer.</text>
</comment>
<gene>
    <name evidence="9" type="primary">cas2</name>
    <name evidence="10" type="ORF">SAMN06269117_10138</name>
</gene>
<dbReference type="PANTHER" id="PTHR34405">
    <property type="entry name" value="CRISPR-ASSOCIATED ENDORIBONUCLEASE CAS2"/>
    <property type="match status" value="1"/>
</dbReference>
<dbReference type="PANTHER" id="PTHR34405:SF1">
    <property type="entry name" value="CRISPR-ASSOCIATED ENDORIBONUCLEASE CAS2"/>
    <property type="match status" value="1"/>
</dbReference>
<keyword evidence="4 9" id="KW-0479">Metal-binding</keyword>
<evidence type="ECO:0000256" key="8">
    <source>
        <dbReference type="ARBA" id="ARBA00023118"/>
    </source>
</evidence>
<dbReference type="CDD" id="cd09725">
    <property type="entry name" value="Cas2_I_II_III"/>
    <property type="match status" value="1"/>
</dbReference>
<dbReference type="GO" id="GO:0004521">
    <property type="term" value="F:RNA endonuclease activity"/>
    <property type="evidence" value="ECO:0007669"/>
    <property type="project" value="InterPro"/>
</dbReference>
<comment type="cofactor">
    <cofactor evidence="1 9">
        <name>Mg(2+)</name>
        <dbReference type="ChEBI" id="CHEBI:18420"/>
    </cofactor>
</comment>
<evidence type="ECO:0000313" key="10">
    <source>
        <dbReference type="EMBL" id="SMO32165.1"/>
    </source>
</evidence>
<dbReference type="GO" id="GO:0016787">
    <property type="term" value="F:hydrolase activity"/>
    <property type="evidence" value="ECO:0007669"/>
    <property type="project" value="UniProtKB-KW"/>
</dbReference>
<keyword evidence="11" id="KW-1185">Reference proteome</keyword>
<keyword evidence="3 9" id="KW-0540">Nuclease</keyword>
<proteinExistence type="inferred from homology"/>
<dbReference type="GO" id="GO:0046872">
    <property type="term" value="F:metal ion binding"/>
    <property type="evidence" value="ECO:0007669"/>
    <property type="project" value="UniProtKB-UniRule"/>
</dbReference>
<protein>
    <recommendedName>
        <fullName evidence="9">CRISPR-associated endoribonuclease Cas2</fullName>
        <ecNumber evidence="9">3.1.-.-</ecNumber>
    </recommendedName>
</protein>
<dbReference type="Gene3D" id="3.30.70.240">
    <property type="match status" value="1"/>
</dbReference>
<keyword evidence="7 9" id="KW-0460">Magnesium</keyword>
<reference evidence="10 11" key="1">
    <citation type="submission" date="2017-05" db="EMBL/GenBank/DDBJ databases">
        <authorList>
            <person name="Varghese N."/>
            <person name="Submissions S."/>
        </authorList>
    </citation>
    <scope>NUCLEOTIDE SEQUENCE [LARGE SCALE GENOMIC DNA]</scope>
    <source>
        <strain evidence="10 11">DSM 16304</strain>
    </source>
</reference>
<evidence type="ECO:0000256" key="4">
    <source>
        <dbReference type="ARBA" id="ARBA00022723"/>
    </source>
</evidence>
<dbReference type="EC" id="3.1.-.-" evidence="9"/>
<accession>A0A521ABJ0</accession>
<feature type="binding site" evidence="9">
    <location>
        <position position="8"/>
    </location>
    <ligand>
        <name>Mg(2+)</name>
        <dbReference type="ChEBI" id="CHEBI:18420"/>
        <note>catalytic</note>
    </ligand>
</feature>
<organism evidence="10 11">
    <name type="scientific">Balnearium lithotrophicum</name>
    <dbReference type="NCBI Taxonomy" id="223788"/>
    <lineage>
        <taxon>Bacteria</taxon>
        <taxon>Pseudomonadati</taxon>
        <taxon>Aquificota</taxon>
        <taxon>Aquificia</taxon>
        <taxon>Desulfurobacteriales</taxon>
        <taxon>Desulfurobacteriaceae</taxon>
        <taxon>Balnearium</taxon>
    </lineage>
</organism>
<dbReference type="AlphaFoldDB" id="A0A521ABJ0"/>
<dbReference type="Proteomes" id="UP000317315">
    <property type="component" value="Unassembled WGS sequence"/>
</dbReference>
<comment type="similarity">
    <text evidence="2 9">Belongs to the CRISPR-associated endoribonuclease Cas2 protein family.</text>
</comment>
<comment type="function">
    <text evidence="9">CRISPR (clustered regularly interspaced short palindromic repeat), is an adaptive immune system that provides protection against mobile genetic elements (viruses, transposable elements and conjugative plasmids). CRISPR clusters contain sequences complementary to antecedent mobile elements and target invading nucleic acids. CRISPR clusters are transcribed and processed into CRISPR RNA (crRNA). Functions as a ssRNA-specific endoribonuclease. Involved in the integration of spacer DNA into the CRISPR cassette.</text>
</comment>
<keyword evidence="5 9" id="KW-0255">Endonuclease</keyword>
<evidence type="ECO:0000256" key="3">
    <source>
        <dbReference type="ARBA" id="ARBA00022722"/>
    </source>
</evidence>
<dbReference type="Pfam" id="PF09827">
    <property type="entry name" value="CRISPR_Cas2"/>
    <property type="match status" value="1"/>
</dbReference>
<sequence>MFIIVTYDVDVKRIDKVRKTLRKYLNWVQNSVFEGEISISNLAKCKAELEKIIEENDSIYFYELKSPYAVTKTVIGEDKNVTDNFL</sequence>
<dbReference type="InterPro" id="IPR021127">
    <property type="entry name" value="CRISPR_associated_Cas2"/>
</dbReference>
<evidence type="ECO:0000256" key="2">
    <source>
        <dbReference type="ARBA" id="ARBA00009959"/>
    </source>
</evidence>
<evidence type="ECO:0000256" key="6">
    <source>
        <dbReference type="ARBA" id="ARBA00022801"/>
    </source>
</evidence>
<evidence type="ECO:0000256" key="1">
    <source>
        <dbReference type="ARBA" id="ARBA00001946"/>
    </source>
</evidence>
<dbReference type="InterPro" id="IPR019199">
    <property type="entry name" value="Virulence_VapD/CRISPR_Cas2"/>
</dbReference>
<evidence type="ECO:0000256" key="7">
    <source>
        <dbReference type="ARBA" id="ARBA00022842"/>
    </source>
</evidence>
<dbReference type="GO" id="GO:0043571">
    <property type="term" value="P:maintenance of CRISPR repeat elements"/>
    <property type="evidence" value="ECO:0007669"/>
    <property type="project" value="UniProtKB-UniRule"/>
</dbReference>
<evidence type="ECO:0000313" key="11">
    <source>
        <dbReference type="Proteomes" id="UP000317315"/>
    </source>
</evidence>
<keyword evidence="8 9" id="KW-0051">Antiviral defense</keyword>
<dbReference type="EMBL" id="FXTM01000001">
    <property type="protein sequence ID" value="SMO32165.1"/>
    <property type="molecule type" value="Genomic_DNA"/>
</dbReference>
<dbReference type="SUPFAM" id="SSF143430">
    <property type="entry name" value="TTP0101/SSO1404-like"/>
    <property type="match status" value="1"/>
</dbReference>
<evidence type="ECO:0000256" key="5">
    <source>
        <dbReference type="ARBA" id="ARBA00022759"/>
    </source>
</evidence>
<dbReference type="HAMAP" id="MF_01471">
    <property type="entry name" value="Cas2"/>
    <property type="match status" value="1"/>
</dbReference>
<dbReference type="GO" id="GO:0051607">
    <property type="term" value="P:defense response to virus"/>
    <property type="evidence" value="ECO:0007669"/>
    <property type="project" value="UniProtKB-UniRule"/>
</dbReference>
<dbReference type="RefSeq" id="WP_142933335.1">
    <property type="nucleotide sequence ID" value="NZ_FXTM01000001.1"/>
</dbReference>
<evidence type="ECO:0000256" key="9">
    <source>
        <dbReference type="HAMAP-Rule" id="MF_01471"/>
    </source>
</evidence>
<name>A0A521ABJ0_9BACT</name>
<keyword evidence="6 9" id="KW-0378">Hydrolase</keyword>
<dbReference type="NCBIfam" id="TIGR01573">
    <property type="entry name" value="cas2"/>
    <property type="match status" value="1"/>
</dbReference>